<gene>
    <name evidence="3" type="ORF">ENQ87_04585</name>
</gene>
<dbReference type="Gene3D" id="3.40.1360.10">
    <property type="match status" value="1"/>
</dbReference>
<dbReference type="SUPFAM" id="SSF57783">
    <property type="entry name" value="Zinc beta-ribbon"/>
    <property type="match status" value="1"/>
</dbReference>
<dbReference type="Gene3D" id="3.90.580.10">
    <property type="entry name" value="Zinc finger, CHC2-type domain"/>
    <property type="match status" value="1"/>
</dbReference>
<dbReference type="GO" id="GO:0003677">
    <property type="term" value="F:DNA binding"/>
    <property type="evidence" value="ECO:0007669"/>
    <property type="project" value="InterPro"/>
</dbReference>
<sequence>MNLLDIASTSGRQYKRVSSVKGGEYHGPCPGCGGTDRFHIWPGQGDCGSWWCRKCGKGGDAIQYLIDFEGMSFPDACKALGRELPEQQEGRTPRVRTPAPDSWRPRETAPPPDPWRTQAEKLVAWAHQRLLESPEQLAWCAARGLDLAAVKKYRLGWNPGEKGKDLYRAREAWGLDTVLKADGTAKKLWLPIGLVIPCYRDQGPGTEDRELHRVRIRRPEGDPRYYLVPGSGTGPMVLGTAARAYVVVESELDAILIHHLAGDIVGAVSQGNSTAKPDGAAHARLGEALAILVALDSDDAGAAAAVWWQRHYPQADRWPVPVGKDPGDAFRAGCDIRQWVAAGLPPALTLPSSRGPERSPPVPVEAPAAPPESVVHIIRAQDGRVVHITDDPAAYARLARDGAIVLDSREVAVVKRSGATPEDAARFLDVKEIFPGARIDDIGPAAPTPEPRKPGTCYWRSK</sequence>
<dbReference type="Pfam" id="PF08273">
    <property type="entry name" value="Zn_Ribbon_Prim"/>
    <property type="match status" value="1"/>
</dbReference>
<dbReference type="AlphaFoldDB" id="A0A831UCI3"/>
<accession>A0A831UCI3</accession>
<dbReference type="GO" id="GO:0008270">
    <property type="term" value="F:zinc ion binding"/>
    <property type="evidence" value="ECO:0007669"/>
    <property type="project" value="InterPro"/>
</dbReference>
<evidence type="ECO:0000259" key="2">
    <source>
        <dbReference type="SMART" id="SM00778"/>
    </source>
</evidence>
<keyword evidence="3" id="KW-0067">ATP-binding</keyword>
<dbReference type="GO" id="GO:0004386">
    <property type="term" value="F:helicase activity"/>
    <property type="evidence" value="ECO:0007669"/>
    <property type="project" value="UniProtKB-KW"/>
</dbReference>
<organism evidence="3">
    <name type="scientific">Geobacter metallireducens</name>
    <dbReference type="NCBI Taxonomy" id="28232"/>
    <lineage>
        <taxon>Bacteria</taxon>
        <taxon>Pseudomonadati</taxon>
        <taxon>Thermodesulfobacteriota</taxon>
        <taxon>Desulfuromonadia</taxon>
        <taxon>Geobacterales</taxon>
        <taxon>Geobacteraceae</taxon>
        <taxon>Geobacter</taxon>
    </lineage>
</organism>
<dbReference type="GO" id="GO:0006260">
    <property type="term" value="P:DNA replication"/>
    <property type="evidence" value="ECO:0007669"/>
    <property type="project" value="InterPro"/>
</dbReference>
<dbReference type="InterPro" id="IPR013237">
    <property type="entry name" value="Phage_T7_Gp4_N"/>
</dbReference>
<dbReference type="SUPFAM" id="SSF56731">
    <property type="entry name" value="DNA primase core"/>
    <property type="match status" value="1"/>
</dbReference>
<keyword evidence="3" id="KW-0347">Helicase</keyword>
<keyword evidence="3" id="KW-0547">Nucleotide-binding</keyword>
<reference evidence="3" key="1">
    <citation type="journal article" date="2020" name="mSystems">
        <title>Genome- and Community-Level Interaction Insights into Carbon Utilization and Element Cycling Functions of Hydrothermarchaeota in Hydrothermal Sediment.</title>
        <authorList>
            <person name="Zhou Z."/>
            <person name="Liu Y."/>
            <person name="Xu W."/>
            <person name="Pan J."/>
            <person name="Luo Z.H."/>
            <person name="Li M."/>
        </authorList>
    </citation>
    <scope>NUCLEOTIDE SEQUENCE [LARGE SCALE GENOMIC DNA]</scope>
    <source>
        <strain evidence="3">SpSt-349</strain>
    </source>
</reference>
<comment type="caution">
    <text evidence="3">The sequence shown here is derived from an EMBL/GenBank/DDBJ whole genome shotgun (WGS) entry which is preliminary data.</text>
</comment>
<name>A0A831UCI3_GEOME</name>
<dbReference type="SMART" id="SM00778">
    <property type="entry name" value="Prim_Zn_Ribbon"/>
    <property type="match status" value="1"/>
</dbReference>
<evidence type="ECO:0000256" key="1">
    <source>
        <dbReference type="SAM" id="MobiDB-lite"/>
    </source>
</evidence>
<dbReference type="EMBL" id="DSOV01000016">
    <property type="protein sequence ID" value="HEN41645.1"/>
    <property type="molecule type" value="Genomic_DNA"/>
</dbReference>
<keyword evidence="3" id="KW-0378">Hydrolase</keyword>
<proteinExistence type="predicted"/>
<dbReference type="InterPro" id="IPR036977">
    <property type="entry name" value="DNA_primase_Znf_CHC2"/>
</dbReference>
<feature type="compositionally biased region" description="Basic and acidic residues" evidence="1">
    <location>
        <begin position="83"/>
        <end position="92"/>
    </location>
</feature>
<feature type="region of interest" description="Disordered" evidence="1">
    <location>
        <begin position="440"/>
        <end position="462"/>
    </location>
</feature>
<protein>
    <submittedName>
        <fullName evidence="3">Alpha helicase</fullName>
    </submittedName>
</protein>
<evidence type="ECO:0000313" key="3">
    <source>
        <dbReference type="EMBL" id="HEN41645.1"/>
    </source>
</evidence>
<feature type="domain" description="DNA primase/helicase Gp4 N-terminal Bacteriophage T7-like" evidence="2">
    <location>
        <begin position="24"/>
        <end position="62"/>
    </location>
</feature>
<feature type="region of interest" description="Disordered" evidence="1">
    <location>
        <begin position="83"/>
        <end position="114"/>
    </location>
</feature>